<name>A0AA36UHH4_9NEIS</name>
<evidence type="ECO:0000259" key="1">
    <source>
        <dbReference type="Pfam" id="PF13827"/>
    </source>
</evidence>
<dbReference type="Proteomes" id="UP000004982">
    <property type="component" value="Unassembled WGS sequence"/>
</dbReference>
<dbReference type="EMBL" id="AFQE01000115">
    <property type="protein sequence ID" value="EGQ75678.1"/>
    <property type="molecule type" value="Genomic_DNA"/>
</dbReference>
<dbReference type="AlphaFoldDB" id="A0AA36UHH4"/>
<evidence type="ECO:0000313" key="2">
    <source>
        <dbReference type="EMBL" id="EGQ75678.1"/>
    </source>
</evidence>
<dbReference type="Pfam" id="PF13827">
    <property type="entry name" value="DUF4189"/>
    <property type="match status" value="1"/>
</dbReference>
<protein>
    <recommendedName>
        <fullName evidence="1">DUF4189 domain-containing protein</fullName>
    </recommendedName>
</protein>
<sequence length="191" mass="20376">MFGQLFLYLETKEKLMKKLLFIFLGLASFNVYANGCPGQFDPVSGICRFQGNNGEMVQYNMAPPQSSNGGSVQNGSKVVNINVPSKYGAWAVNLKTGIAGGALNMDSREAAEKEAIKTCEKGGRNAPCIVSAWVRNGCIAVAQGNEGKQSRVFSGTTKPGRAEAEALRKCQAAGVPQCKIVVSEACSLPRY</sequence>
<gene>
    <name evidence="2" type="ORF">HMPREF9418_2345</name>
</gene>
<evidence type="ECO:0000313" key="3">
    <source>
        <dbReference type="Proteomes" id="UP000004982"/>
    </source>
</evidence>
<proteinExistence type="predicted"/>
<organism evidence="2 3">
    <name type="scientific">Neisseria macacae ATCC 33926</name>
    <dbReference type="NCBI Taxonomy" id="997348"/>
    <lineage>
        <taxon>Bacteria</taxon>
        <taxon>Pseudomonadati</taxon>
        <taxon>Pseudomonadota</taxon>
        <taxon>Betaproteobacteria</taxon>
        <taxon>Neisseriales</taxon>
        <taxon>Neisseriaceae</taxon>
        <taxon>Neisseria</taxon>
    </lineage>
</organism>
<comment type="caution">
    <text evidence="2">The sequence shown here is derived from an EMBL/GenBank/DDBJ whole genome shotgun (WGS) entry which is preliminary data.</text>
</comment>
<accession>A0AA36UHH4</accession>
<reference evidence="2 3" key="1">
    <citation type="submission" date="2011-05" db="EMBL/GenBank/DDBJ databases">
        <authorList>
            <person name="Muzny D."/>
            <person name="Qin X."/>
            <person name="Deng J."/>
            <person name="Jiang H."/>
            <person name="Liu Y."/>
            <person name="Qu J."/>
            <person name="Song X.-Z."/>
            <person name="Zhang L."/>
            <person name="Thornton R."/>
            <person name="Coyle M."/>
            <person name="Francisco L."/>
            <person name="Jackson L."/>
            <person name="Javaid M."/>
            <person name="Korchina V."/>
            <person name="Kovar C."/>
            <person name="Mata R."/>
            <person name="Mathew T."/>
            <person name="Ngo R."/>
            <person name="Nguyen L."/>
            <person name="Nguyen N."/>
            <person name="Okwuonu G."/>
            <person name="Ongeri F."/>
            <person name="Pham C."/>
            <person name="Simmons D."/>
            <person name="Wilczek-Boney K."/>
            <person name="Hale W."/>
            <person name="Jakkamsetti A."/>
            <person name="Pham P."/>
            <person name="Ruth R."/>
            <person name="San Lucas F."/>
            <person name="Warren J."/>
            <person name="Zhang J."/>
            <person name="Zhao Z."/>
            <person name="Zhou C."/>
            <person name="Zhu D."/>
            <person name="Lee S."/>
            <person name="Bess C."/>
            <person name="Blankenburg K."/>
            <person name="Forbes L."/>
            <person name="Fu Q."/>
            <person name="Gubbala S."/>
            <person name="Hirani K."/>
            <person name="Jayaseelan J.C."/>
            <person name="Lara F."/>
            <person name="Munidasa M."/>
            <person name="Palculict T."/>
            <person name="Patil S."/>
            <person name="Pu L.-L."/>
            <person name="Saada N."/>
            <person name="Tang L."/>
            <person name="Weissenberger G."/>
            <person name="Zhu Y."/>
            <person name="Hemphill L."/>
            <person name="Shang Y."/>
            <person name="Youmans B."/>
            <person name="Ayvaz T."/>
            <person name="Ross M."/>
            <person name="Santibanez J."/>
            <person name="Aqrawi P."/>
            <person name="Gross S."/>
            <person name="Joshi V."/>
            <person name="Fowler G."/>
            <person name="Nazareth L."/>
            <person name="Reid J."/>
            <person name="Worley K."/>
            <person name="Petrosino J."/>
            <person name="Highlander S."/>
            <person name="Gibbs R."/>
        </authorList>
    </citation>
    <scope>NUCLEOTIDE SEQUENCE [LARGE SCALE GENOMIC DNA]</scope>
    <source>
        <strain evidence="2 3">ATCC 33926</strain>
    </source>
</reference>
<feature type="domain" description="DUF4189" evidence="1">
    <location>
        <begin position="87"/>
        <end position="183"/>
    </location>
</feature>
<dbReference type="InterPro" id="IPR025240">
    <property type="entry name" value="DUF4189"/>
</dbReference>